<feature type="domain" description="Methyltransferase" evidence="4">
    <location>
        <begin position="44"/>
        <end position="137"/>
    </location>
</feature>
<evidence type="ECO:0000259" key="4">
    <source>
        <dbReference type="Pfam" id="PF13649"/>
    </source>
</evidence>
<evidence type="ECO:0000313" key="6">
    <source>
        <dbReference type="Proteomes" id="UP001596445"/>
    </source>
</evidence>
<dbReference type="AlphaFoldDB" id="A0ABD5VW05"/>
<dbReference type="InterPro" id="IPR029063">
    <property type="entry name" value="SAM-dependent_MTases_sf"/>
</dbReference>
<reference evidence="5 6" key="1">
    <citation type="journal article" date="2019" name="Int. J. Syst. Evol. Microbiol.">
        <title>The Global Catalogue of Microorganisms (GCM) 10K type strain sequencing project: providing services to taxonomists for standard genome sequencing and annotation.</title>
        <authorList>
            <consortium name="The Broad Institute Genomics Platform"/>
            <consortium name="The Broad Institute Genome Sequencing Center for Infectious Disease"/>
            <person name="Wu L."/>
            <person name="Ma J."/>
        </authorList>
    </citation>
    <scope>NUCLEOTIDE SEQUENCE [LARGE SCALE GENOMIC DNA]</scope>
    <source>
        <strain evidence="5 6">JCM 30072</strain>
    </source>
</reference>
<dbReference type="RefSeq" id="WP_267163132.1">
    <property type="nucleotide sequence ID" value="NZ_CP112972.1"/>
</dbReference>
<evidence type="ECO:0000256" key="3">
    <source>
        <dbReference type="ARBA" id="ARBA00022691"/>
    </source>
</evidence>
<keyword evidence="1 5" id="KW-0489">Methyltransferase</keyword>
<accession>A0ABD5VW05</accession>
<dbReference type="GO" id="GO:0032259">
    <property type="term" value="P:methylation"/>
    <property type="evidence" value="ECO:0007669"/>
    <property type="project" value="UniProtKB-KW"/>
</dbReference>
<dbReference type="EC" id="2.1.1.-" evidence="5"/>
<dbReference type="Pfam" id="PF13649">
    <property type="entry name" value="Methyltransf_25"/>
    <property type="match status" value="1"/>
</dbReference>
<evidence type="ECO:0000256" key="1">
    <source>
        <dbReference type="ARBA" id="ARBA00022603"/>
    </source>
</evidence>
<dbReference type="InterPro" id="IPR041698">
    <property type="entry name" value="Methyltransf_25"/>
</dbReference>
<dbReference type="Gene3D" id="3.40.50.150">
    <property type="entry name" value="Vaccinia Virus protein VP39"/>
    <property type="match status" value="1"/>
</dbReference>
<keyword evidence="6" id="KW-1185">Reference proteome</keyword>
<dbReference type="PANTHER" id="PTHR43464">
    <property type="entry name" value="METHYLTRANSFERASE"/>
    <property type="match status" value="1"/>
</dbReference>
<dbReference type="SUPFAM" id="SSF53335">
    <property type="entry name" value="S-adenosyl-L-methionine-dependent methyltransferases"/>
    <property type="match status" value="1"/>
</dbReference>
<name>A0ABD5VW05_9EURY</name>
<dbReference type="GeneID" id="76629239"/>
<dbReference type="Proteomes" id="UP001596445">
    <property type="component" value="Unassembled WGS sequence"/>
</dbReference>
<evidence type="ECO:0000256" key="2">
    <source>
        <dbReference type="ARBA" id="ARBA00022679"/>
    </source>
</evidence>
<gene>
    <name evidence="5" type="ORF">ACFQQG_03330</name>
</gene>
<proteinExistence type="predicted"/>
<protein>
    <submittedName>
        <fullName evidence="5">Class I SAM-dependent methyltransferase</fullName>
        <ecNumber evidence="5">2.1.1.-</ecNumber>
    </submittedName>
</protein>
<keyword evidence="2 5" id="KW-0808">Transferase</keyword>
<dbReference type="PANTHER" id="PTHR43464:SF19">
    <property type="entry name" value="UBIQUINONE BIOSYNTHESIS O-METHYLTRANSFERASE, MITOCHONDRIAL"/>
    <property type="match status" value="1"/>
</dbReference>
<organism evidence="5 6">
    <name type="scientific">Halovenus salina</name>
    <dbReference type="NCBI Taxonomy" id="1510225"/>
    <lineage>
        <taxon>Archaea</taxon>
        <taxon>Methanobacteriati</taxon>
        <taxon>Methanobacteriota</taxon>
        <taxon>Stenosarchaea group</taxon>
        <taxon>Halobacteria</taxon>
        <taxon>Halobacteriales</taxon>
        <taxon>Haloarculaceae</taxon>
        <taxon>Halovenus</taxon>
    </lineage>
</organism>
<comment type="caution">
    <text evidence="5">The sequence shown here is derived from an EMBL/GenBank/DDBJ whole genome shotgun (WGS) entry which is preliminary data.</text>
</comment>
<dbReference type="CDD" id="cd02440">
    <property type="entry name" value="AdoMet_MTases"/>
    <property type="match status" value="1"/>
</dbReference>
<evidence type="ECO:0000313" key="5">
    <source>
        <dbReference type="EMBL" id="MFC7057380.1"/>
    </source>
</evidence>
<dbReference type="GO" id="GO:0008168">
    <property type="term" value="F:methyltransferase activity"/>
    <property type="evidence" value="ECO:0007669"/>
    <property type="project" value="UniProtKB-KW"/>
</dbReference>
<sequence length="263" mass="29010">MSDTDASRETHIWSTRQYPSLASNLLPATARLVSTAGIGPDDRVLDVGCGTGNVALTARRQGADVVGLDASQPMLELAGGNAGLAAYDDIGWTEGDAESLPFGDDRFDAAMSNFGHVFAPAADQAATEMCRVTRQGGRVAFTAWSPDGLVGALTDILTNHTTYPDHDPRGHLRWGTPEFVRETLGDRCELSFQRRVLRFRYVSPQHFWQEFAEEAGPLSPALQRLDQKESRERLRRDALDCLQEWFADNTVRVEYLLVDGVVR</sequence>
<keyword evidence="3" id="KW-0949">S-adenosyl-L-methionine</keyword>
<dbReference type="EMBL" id="JBHSZI010000001">
    <property type="protein sequence ID" value="MFC7057380.1"/>
    <property type="molecule type" value="Genomic_DNA"/>
</dbReference>